<organism evidence="1">
    <name type="scientific">Human adenovirus F serotype 41</name>
    <name type="common">HAdV-41</name>
    <name type="synonym">Human adenovirus 41</name>
    <dbReference type="NCBI Taxonomy" id="10524"/>
    <lineage>
        <taxon>Viruses</taxon>
        <taxon>Varidnaviria</taxon>
        <taxon>Bamfordvirae</taxon>
        <taxon>Preplasmiviricota</taxon>
        <taxon>Polisuviricotina</taxon>
        <taxon>Pharingeaviricetes</taxon>
        <taxon>Rowavirales</taxon>
        <taxon>Adenoviridae</taxon>
        <taxon>Mastadenovirus</taxon>
        <taxon>Mastadenovirus faecale</taxon>
        <taxon>Human mastadenovirus F</taxon>
    </lineage>
</organism>
<protein>
    <submittedName>
        <fullName evidence="1">Putative 12.4 kDa protein</fullName>
    </submittedName>
</protein>
<dbReference type="EMBL" id="MT790999">
    <property type="protein sequence ID" value="QOV03169.1"/>
    <property type="molecule type" value="Genomic_DNA"/>
</dbReference>
<name>A0A7U3RXC9_ADE41</name>
<evidence type="ECO:0000313" key="1">
    <source>
        <dbReference type="EMBL" id="QOV03169.1"/>
    </source>
</evidence>
<reference evidence="1" key="1">
    <citation type="submission" date="2020-07" db="EMBL/GenBank/DDBJ databases">
        <title>Whole genomic analysis of two potential novel Human mastadenovirus species C recombinants in Brazil.</title>
        <authorList>
            <person name="Tahmasebi R."/>
            <person name="da-Costa A.C."/>
            <person name="Watanabe A.S.A."/>
            <person name="Tinker R."/>
            <person name="Milagres F.A.P."/>
            <person name="Sayao-Lobato M.C.A.B."/>
            <person name="Teles Md.A.R."/>
            <person name="Brustulin R."/>
            <person name="Chagas R.T."/>
            <person name="Alves Soares C.V.D."/>
            <person name="Villanova F."/>
            <person name="Deng X."/>
            <person name="Delwart E.L."/>
            <person name="Leal E.S."/>
            <person name="Luchs A."/>
            <person name="Sabino E.C."/>
        </authorList>
    </citation>
    <scope>NUCLEOTIDE SEQUENCE [LARGE SCALE GENOMIC DNA]</scope>
    <source>
        <strain evidence="1">119-Araguaina</strain>
    </source>
</reference>
<proteinExistence type="predicted"/>
<accession>A0A7U3RXC9</accession>
<organismHost>
    <name type="scientific">Homo sapiens</name>
    <name type="common">Human</name>
    <dbReference type="NCBI Taxonomy" id="9606"/>
</organismHost>
<dbReference type="Proteomes" id="UP000593660">
    <property type="component" value="Segment"/>
</dbReference>
<sequence>METVSHLRLAFNKPGRGGDGPTFPVGGWLRAGSLEDGAAALAMISSSSSLGGLSSSSSSRLSQLSISSSSETSSAWLSSQDSSSSSHCSCSFCCFWDRRFAMACLFPLGGMFLRAARSGGGG</sequence>